<dbReference type="Gene3D" id="1.10.3450.40">
    <property type="entry name" value="Signal recognition particle, SRP68 subunit, RNA-binding domain"/>
    <property type="match status" value="1"/>
</dbReference>
<dbReference type="InterPro" id="IPR026258">
    <property type="entry name" value="SRP68"/>
</dbReference>
<dbReference type="GO" id="GO:0005730">
    <property type="term" value="C:nucleolus"/>
    <property type="evidence" value="ECO:0007669"/>
    <property type="project" value="UniProtKB-SubCell"/>
</dbReference>
<evidence type="ECO:0000256" key="1">
    <source>
        <dbReference type="ARBA" id="ARBA00004496"/>
    </source>
</evidence>
<dbReference type="AlphaFoldDB" id="A0AAI8VYE2"/>
<proteinExistence type="inferred from homology"/>
<dbReference type="EMBL" id="CAUWAG010000020">
    <property type="protein sequence ID" value="CAJ2512885.1"/>
    <property type="molecule type" value="Genomic_DNA"/>
</dbReference>
<evidence type="ECO:0000256" key="4">
    <source>
        <dbReference type="ARBA" id="ARBA00022490"/>
    </source>
</evidence>
<keyword evidence="7" id="KW-0539">Nucleus</keyword>
<keyword evidence="6 10" id="KW-0733">Signal recognition particle</keyword>
<evidence type="ECO:0000256" key="10">
    <source>
        <dbReference type="PIRNR" id="PIRNR038995"/>
    </source>
</evidence>
<protein>
    <recommendedName>
        <fullName evidence="9 10">Signal recognition particle subunit SRP68</fullName>
        <shortName evidence="10">SRP68</shortName>
    </recommendedName>
</protein>
<dbReference type="PIRSF" id="PIRSF038995">
    <property type="entry name" value="SRP68"/>
    <property type="match status" value="1"/>
</dbReference>
<dbReference type="GO" id="GO:0030942">
    <property type="term" value="F:endoplasmic reticulum signal peptide binding"/>
    <property type="evidence" value="ECO:0007669"/>
    <property type="project" value="InterPro"/>
</dbReference>
<dbReference type="PANTHER" id="PTHR12860">
    <property type="entry name" value="SIGNAL RECOGNITION PARTICLE 68 KDA PROTEIN"/>
    <property type="match status" value="1"/>
</dbReference>
<dbReference type="Proteomes" id="UP001295740">
    <property type="component" value="Unassembled WGS sequence"/>
</dbReference>
<dbReference type="GO" id="GO:0006614">
    <property type="term" value="P:SRP-dependent cotranslational protein targeting to membrane"/>
    <property type="evidence" value="ECO:0007669"/>
    <property type="project" value="InterPro"/>
</dbReference>
<dbReference type="PANTHER" id="PTHR12860:SF0">
    <property type="entry name" value="SIGNAL RECOGNITION PARTICLE SUBUNIT SRP68"/>
    <property type="match status" value="1"/>
</dbReference>
<keyword evidence="13" id="KW-1185">Reference proteome</keyword>
<gene>
    <name evidence="12" type="ORF">KHLLAP_LOCUS13353</name>
</gene>
<evidence type="ECO:0000256" key="8">
    <source>
        <dbReference type="ARBA" id="ARBA00023274"/>
    </source>
</evidence>
<comment type="subcellular location">
    <subcellularLocation>
        <location evidence="1 10">Cytoplasm</location>
    </subcellularLocation>
    <subcellularLocation>
        <location evidence="2">Nucleus</location>
        <location evidence="2">Nucleolus</location>
    </subcellularLocation>
</comment>
<reference evidence="12" key="1">
    <citation type="submission" date="2023-10" db="EMBL/GenBank/DDBJ databases">
        <authorList>
            <person name="Hackl T."/>
        </authorList>
    </citation>
    <scope>NUCLEOTIDE SEQUENCE</scope>
</reference>
<keyword evidence="8 10" id="KW-0687">Ribonucleoprotein</keyword>
<name>A0AAI8VYE2_9PEZI</name>
<evidence type="ECO:0000256" key="3">
    <source>
        <dbReference type="ARBA" id="ARBA00009352"/>
    </source>
</evidence>
<feature type="compositionally biased region" description="Basic and acidic residues" evidence="11">
    <location>
        <begin position="381"/>
        <end position="394"/>
    </location>
</feature>
<evidence type="ECO:0000256" key="9">
    <source>
        <dbReference type="ARBA" id="ARBA00029498"/>
    </source>
</evidence>
<dbReference type="InterPro" id="IPR038253">
    <property type="entry name" value="SRP68_N_sf"/>
</dbReference>
<evidence type="ECO:0000256" key="7">
    <source>
        <dbReference type="ARBA" id="ARBA00023242"/>
    </source>
</evidence>
<comment type="similarity">
    <text evidence="3 10">Belongs to the SRP68 family.</text>
</comment>
<evidence type="ECO:0000313" key="13">
    <source>
        <dbReference type="Proteomes" id="UP001295740"/>
    </source>
</evidence>
<dbReference type="InterPro" id="IPR034652">
    <property type="entry name" value="SRP68-RBD"/>
</dbReference>
<keyword evidence="5 10" id="KW-0694">RNA-binding</keyword>
<feature type="region of interest" description="Disordered" evidence="11">
    <location>
        <begin position="588"/>
        <end position="613"/>
    </location>
</feature>
<sequence length="613" mass="67492">MDITNFVVSARNQALLYGDYATYHRQLTQKLLNSRKRLKISTKNRAKYSKKPTVTAAQISQNHEALHLLLLTAERAWAQAMRYKAVHATETKGIAGRTRSHIISRLDKGARTAEYLVEILSDTSASGASDTDILEARAYASMLRGATNFEQQKWEPCLRSYATARIIFNALSASMKGDIFKDLLSETIDPSIRYAAYQSKVPRTLAIPTISRKAFPSSDKSLVDKINKLAPNLLQESDSDAQKGQIDAPSAPQTIAWRGREVKIEDAAIALALASTDSAIAQLAEKLASSDVTLPKEMAAAYDGVLIASQDAADATKHAIDELREEGVSQSDPRVQSLQITRTAVNYQTISWRIGRNRVLSGEHDGALLDSAPNTTRKSKKDASSRKPKIEPPGRKIARLKEKLVLYDSTLQSVDSIKELPGVAADEDLLQQLDATAKYFQALKSLSIARSHSLSSQSLNALALTKHAFDQGQQSAAFFSKHGTSALESTPRNIDVRKADIQFLHSLLRGELQRCRAIVEIDNIREKSKSTASKVKAPLVDRLFEYPEEGADLTNLVDYPPKVQPIPVKPLFFDAAWNYIDYPGKAPAAAAESDEKSTEAPEPKKKGWFGFGR</sequence>
<accession>A0AAI8VYE2</accession>
<evidence type="ECO:0000256" key="6">
    <source>
        <dbReference type="ARBA" id="ARBA00023135"/>
    </source>
</evidence>
<dbReference type="GO" id="GO:0008312">
    <property type="term" value="F:7S RNA binding"/>
    <property type="evidence" value="ECO:0007669"/>
    <property type="project" value="InterPro"/>
</dbReference>
<feature type="compositionally biased region" description="Basic and acidic residues" evidence="11">
    <location>
        <begin position="593"/>
        <end position="605"/>
    </location>
</feature>
<comment type="caution">
    <text evidence="12">The sequence shown here is derived from an EMBL/GenBank/DDBJ whole genome shotgun (WGS) entry which is preliminary data.</text>
</comment>
<dbReference type="Pfam" id="PF16969">
    <property type="entry name" value="SRP68"/>
    <property type="match status" value="1"/>
</dbReference>
<evidence type="ECO:0000313" key="12">
    <source>
        <dbReference type="EMBL" id="CAJ2512885.1"/>
    </source>
</evidence>
<feature type="region of interest" description="Disordered" evidence="11">
    <location>
        <begin position="365"/>
        <end position="394"/>
    </location>
</feature>
<dbReference type="GO" id="GO:0005047">
    <property type="term" value="F:signal recognition particle binding"/>
    <property type="evidence" value="ECO:0007669"/>
    <property type="project" value="InterPro"/>
</dbReference>
<comment type="function">
    <text evidence="10">Component of the signal recognition particle (SRP) complex, a ribonucleoprotein complex that mediates the cotranslational targeting of secretory and membrane proteins to the endoplasmic reticulum (ER). The SRP complex interacts with the signal sequence in nascent secretory and membrane proteins and directs them to the membrane of the ER.</text>
</comment>
<dbReference type="CDD" id="cd15481">
    <property type="entry name" value="SRP68-RBD"/>
    <property type="match status" value="1"/>
</dbReference>
<dbReference type="GO" id="GO:0005786">
    <property type="term" value="C:signal recognition particle, endoplasmic reticulum targeting"/>
    <property type="evidence" value="ECO:0007669"/>
    <property type="project" value="UniProtKB-KW"/>
</dbReference>
<organism evidence="12 13">
    <name type="scientific">Anthostomella pinea</name>
    <dbReference type="NCBI Taxonomy" id="933095"/>
    <lineage>
        <taxon>Eukaryota</taxon>
        <taxon>Fungi</taxon>
        <taxon>Dikarya</taxon>
        <taxon>Ascomycota</taxon>
        <taxon>Pezizomycotina</taxon>
        <taxon>Sordariomycetes</taxon>
        <taxon>Xylariomycetidae</taxon>
        <taxon>Xylariales</taxon>
        <taxon>Xylariaceae</taxon>
        <taxon>Anthostomella</taxon>
    </lineage>
</organism>
<evidence type="ECO:0000256" key="2">
    <source>
        <dbReference type="ARBA" id="ARBA00004604"/>
    </source>
</evidence>
<evidence type="ECO:0000256" key="5">
    <source>
        <dbReference type="ARBA" id="ARBA00022884"/>
    </source>
</evidence>
<evidence type="ECO:0000256" key="11">
    <source>
        <dbReference type="SAM" id="MobiDB-lite"/>
    </source>
</evidence>
<keyword evidence="4 10" id="KW-0963">Cytoplasm</keyword>